<evidence type="ECO:0000256" key="3">
    <source>
        <dbReference type="ARBA" id="ARBA00022448"/>
    </source>
</evidence>
<reference evidence="5 6" key="1">
    <citation type="submission" date="2015-08" db="EMBL/GenBank/DDBJ databases">
        <title>Complete genome sequence of Rufibacter tibetensis strain 1351t, a radiation-resistant bacterium from tibet plateau.</title>
        <authorList>
            <person name="Dai J."/>
        </authorList>
    </citation>
    <scope>NUCLEOTIDE SEQUENCE [LARGE SCALE GENOMIC DNA]</scope>
    <source>
        <strain evidence="5 6">1351</strain>
        <plasmid evidence="5 6">1</plasmid>
    </source>
</reference>
<dbReference type="Proteomes" id="UP000061382">
    <property type="component" value="Plasmid 1"/>
</dbReference>
<evidence type="ECO:0000256" key="4">
    <source>
        <dbReference type="ARBA" id="ARBA00022729"/>
    </source>
</evidence>
<name>A0A0P0C9D9_9BACT</name>
<dbReference type="EMBL" id="CP012644">
    <property type="protein sequence ID" value="ALJ01736.1"/>
    <property type="molecule type" value="Genomic_DNA"/>
</dbReference>
<dbReference type="Gene3D" id="3.40.190.10">
    <property type="entry name" value="Periplasmic binding protein-like II"/>
    <property type="match status" value="2"/>
</dbReference>
<dbReference type="SUPFAM" id="SSF53850">
    <property type="entry name" value="Periplasmic binding protein-like II"/>
    <property type="match status" value="1"/>
</dbReference>
<dbReference type="OrthoDB" id="9770625at2"/>
<evidence type="ECO:0000256" key="1">
    <source>
        <dbReference type="ARBA" id="ARBA00004418"/>
    </source>
</evidence>
<comment type="similarity">
    <text evidence="2">Belongs to the bacterial solute-binding protein 1 family.</text>
</comment>
<keyword evidence="4" id="KW-0732">Signal</keyword>
<sequence length="415" mass="46514">MEDSIRFAVRAFGPFEAAVEKVWKAYCQETGCKLQLEAVPMDLPLLHDAVLGKDGLRKGDWDIAHLNTDWIAEAHATGAIEDLTPYIKIKSPDDFPDGWSGSLLGMQTFDGKILGLPFHDGPECLIFRKDLFEDPSEKEAFRREHNLELAPPGNWDDFVRIARFFQRPEQGLYGSVFAAFPDGHNTVFDFCLQLWTRGGELVHADGTIQIDTPAAREGLNFYRSIIRDNTAVYPQCESLESVKAGRAFANGEVAMMVNWFGFASICEVAPSSRVKGKVDIAEIPHGPSGKSTSLNVYWMYALGTGSRHKDVAYDFIRFAVSRENDRLLTLEGGIGCRLSTWHDSEINRLIPYYSKLEALHKNSRTLPRQPAWAKAAAIIDEVVRKAIDTDLPVSSILREGQHQINKLSASYEYKL</sequence>
<keyword evidence="6" id="KW-1185">Reference proteome</keyword>
<dbReference type="InterPro" id="IPR006059">
    <property type="entry name" value="SBP"/>
</dbReference>
<evidence type="ECO:0000313" key="5">
    <source>
        <dbReference type="EMBL" id="ALJ01736.1"/>
    </source>
</evidence>
<dbReference type="RefSeq" id="WP_062546210.1">
    <property type="nucleotide sequence ID" value="NZ_CP012644.1"/>
</dbReference>
<dbReference type="GO" id="GO:0042597">
    <property type="term" value="C:periplasmic space"/>
    <property type="evidence" value="ECO:0007669"/>
    <property type="project" value="UniProtKB-SubCell"/>
</dbReference>
<accession>A0A0P0C9D9</accession>
<protein>
    <submittedName>
        <fullName evidence="5">ABC transporter substrate-binding protein</fullName>
    </submittedName>
</protein>
<dbReference type="CDD" id="cd13585">
    <property type="entry name" value="PBP2_TMBP_like"/>
    <property type="match status" value="1"/>
</dbReference>
<keyword evidence="5" id="KW-0614">Plasmid</keyword>
<proteinExistence type="inferred from homology"/>
<dbReference type="PANTHER" id="PTHR43649">
    <property type="entry name" value="ARABINOSE-BINDING PROTEIN-RELATED"/>
    <property type="match status" value="1"/>
</dbReference>
<dbReference type="PATRIC" id="fig|512763.3.peg.4875"/>
<dbReference type="AlphaFoldDB" id="A0A0P0C9D9"/>
<comment type="subcellular location">
    <subcellularLocation>
        <location evidence="1">Periplasm</location>
    </subcellularLocation>
</comment>
<evidence type="ECO:0000313" key="6">
    <source>
        <dbReference type="Proteomes" id="UP000061382"/>
    </source>
</evidence>
<dbReference type="InterPro" id="IPR050490">
    <property type="entry name" value="Bact_solute-bd_prot1"/>
</dbReference>
<evidence type="ECO:0000256" key="2">
    <source>
        <dbReference type="ARBA" id="ARBA00008520"/>
    </source>
</evidence>
<keyword evidence="3" id="KW-0813">Transport</keyword>
<dbReference type="KEGG" id="rti:DC20_22115"/>
<dbReference type="PANTHER" id="PTHR43649:SF34">
    <property type="entry name" value="ABC TRANSPORTER PERIPLASMIC-BINDING PROTEIN YCJN-RELATED"/>
    <property type="match status" value="1"/>
</dbReference>
<organism evidence="5 6">
    <name type="scientific">Rufibacter tibetensis</name>
    <dbReference type="NCBI Taxonomy" id="512763"/>
    <lineage>
        <taxon>Bacteria</taxon>
        <taxon>Pseudomonadati</taxon>
        <taxon>Bacteroidota</taxon>
        <taxon>Cytophagia</taxon>
        <taxon>Cytophagales</taxon>
        <taxon>Hymenobacteraceae</taxon>
        <taxon>Rufibacter</taxon>
    </lineage>
</organism>
<dbReference type="Pfam" id="PF01547">
    <property type="entry name" value="SBP_bac_1"/>
    <property type="match status" value="1"/>
</dbReference>
<gene>
    <name evidence="5" type="ORF">DC20_22115</name>
</gene>
<geneLocation type="plasmid" evidence="5 6">
    <name>1</name>
</geneLocation>